<dbReference type="Pfam" id="PF13231">
    <property type="entry name" value="PMT_2"/>
    <property type="match status" value="1"/>
</dbReference>
<evidence type="ECO:0000256" key="3">
    <source>
        <dbReference type="ARBA" id="ARBA00022676"/>
    </source>
</evidence>
<dbReference type="GO" id="GO:0005886">
    <property type="term" value="C:plasma membrane"/>
    <property type="evidence" value="ECO:0007669"/>
    <property type="project" value="UniProtKB-SubCell"/>
</dbReference>
<dbReference type="GO" id="GO:0008610">
    <property type="term" value="P:lipid biosynthetic process"/>
    <property type="evidence" value="ECO:0007669"/>
    <property type="project" value="UniProtKB-ARBA"/>
</dbReference>
<protein>
    <submittedName>
        <fullName evidence="10">Glycosyltransferase</fullName>
    </submittedName>
</protein>
<feature type="transmembrane region" description="Helical" evidence="8">
    <location>
        <begin position="163"/>
        <end position="192"/>
    </location>
</feature>
<dbReference type="AlphaFoldDB" id="A0A172WHY0"/>
<evidence type="ECO:0000259" key="9">
    <source>
        <dbReference type="Pfam" id="PF13231"/>
    </source>
</evidence>
<evidence type="ECO:0000256" key="4">
    <source>
        <dbReference type="ARBA" id="ARBA00022679"/>
    </source>
</evidence>
<keyword evidence="11" id="KW-1185">Reference proteome</keyword>
<evidence type="ECO:0000256" key="1">
    <source>
        <dbReference type="ARBA" id="ARBA00004651"/>
    </source>
</evidence>
<feature type="transmembrane region" description="Helical" evidence="8">
    <location>
        <begin position="336"/>
        <end position="354"/>
    </location>
</feature>
<dbReference type="InterPro" id="IPR050297">
    <property type="entry name" value="LipidA_mod_glycosyltrf_83"/>
</dbReference>
<feature type="transmembrane region" description="Helical" evidence="8">
    <location>
        <begin position="135"/>
        <end position="151"/>
    </location>
</feature>
<feature type="domain" description="Glycosyltransferase RgtA/B/C/D-like" evidence="9">
    <location>
        <begin position="60"/>
        <end position="220"/>
    </location>
</feature>
<evidence type="ECO:0000256" key="7">
    <source>
        <dbReference type="ARBA" id="ARBA00023136"/>
    </source>
</evidence>
<evidence type="ECO:0000256" key="6">
    <source>
        <dbReference type="ARBA" id="ARBA00022989"/>
    </source>
</evidence>
<keyword evidence="7 8" id="KW-0472">Membrane</keyword>
<keyword evidence="3" id="KW-0328">Glycosyltransferase</keyword>
<feature type="transmembrane region" description="Helical" evidence="8">
    <location>
        <begin position="304"/>
        <end position="324"/>
    </location>
</feature>
<evidence type="ECO:0000256" key="5">
    <source>
        <dbReference type="ARBA" id="ARBA00022692"/>
    </source>
</evidence>
<dbReference type="STRING" id="1712654.A7C91_06830"/>
<sequence>MEKERVMPLIPFILALGVSLATMPPWNTLTYDGALYLDIARNLANDITSFTYQEVYMMYRPPLYPYTLSLFYHFVPEEYHLLVARLVSAFFFSFTAVLVYLLARDIFGDERRSIIASLFFISNPLAFTMATRELVHSEFTFFYTLAVYLLYTGRKKRNVLRIYISFIAAGLAILTRYTGLSIVVVFLVYLYLTDHWKWVKKREYWIGLILLAFTLAPWLYMGHIYYGGIFRPFSVASRVVTLDRPISVLDYINMLLKDLGYLLPALTTLGFVRLKKNDEGWLIISWFFMGLMGILTVTHKETRFITFLAPAMAILTEEGVMILIDAVEHFRPKTLGRYRTVLILALALLFLMPISRRAYDLKDTWNVVGKYDSDILNYAADHYQAEKLLVSPYLYTMAGFYYPDASVEMILYSNKTREKIARGYYDLIIYKEPKTYLNIEESGNYLLIKKFYEGKFKIYARREN</sequence>
<feature type="transmembrane region" description="Helical" evidence="8">
    <location>
        <begin position="79"/>
        <end position="101"/>
    </location>
</feature>
<dbReference type="PANTHER" id="PTHR33908:SF11">
    <property type="entry name" value="MEMBRANE PROTEIN"/>
    <property type="match status" value="1"/>
</dbReference>
<name>A0A172WHY0_9EURY</name>
<comment type="subcellular location">
    <subcellularLocation>
        <location evidence="1">Cell membrane</location>
        <topology evidence="1">Multi-pass membrane protein</topology>
    </subcellularLocation>
</comment>
<dbReference type="PANTHER" id="PTHR33908">
    <property type="entry name" value="MANNOSYLTRANSFERASE YKCB-RELATED"/>
    <property type="match status" value="1"/>
</dbReference>
<keyword evidence="5 8" id="KW-0812">Transmembrane</keyword>
<dbReference type="RefSeq" id="WP_068666070.1">
    <property type="nucleotide sequence ID" value="NZ_CP015520.1"/>
</dbReference>
<dbReference type="OrthoDB" id="98609at2157"/>
<keyword evidence="4 10" id="KW-0808">Transferase</keyword>
<proteinExistence type="predicted"/>
<accession>A0A172WHY0</accession>
<organism evidence="10 11">
    <name type="scientific">Thermococcus piezophilus</name>
    <dbReference type="NCBI Taxonomy" id="1712654"/>
    <lineage>
        <taxon>Archaea</taxon>
        <taxon>Methanobacteriati</taxon>
        <taxon>Methanobacteriota</taxon>
        <taxon>Thermococci</taxon>
        <taxon>Thermococcales</taxon>
        <taxon>Thermococcaceae</taxon>
        <taxon>Thermococcus</taxon>
    </lineage>
</organism>
<feature type="transmembrane region" description="Helical" evidence="8">
    <location>
        <begin position="280"/>
        <end position="297"/>
    </location>
</feature>
<gene>
    <name evidence="10" type="ORF">A7C91_06830</name>
</gene>
<keyword evidence="2" id="KW-1003">Cell membrane</keyword>
<dbReference type="InterPro" id="IPR038731">
    <property type="entry name" value="RgtA/B/C-like"/>
</dbReference>
<dbReference type="Proteomes" id="UP000076969">
    <property type="component" value="Chromosome"/>
</dbReference>
<reference evidence="11" key="1">
    <citation type="journal article" date="2016" name="Syst. Appl. Microbiol.">
        <title>Thermococcus piezophilus sp. nov., a novel hyperthermophilic and piezophilic archaeon with a broad pressure range for growth, isolated from a deepest hydrothermal vent at the Mid-Cayman Rise.</title>
        <authorList>
            <person name="Dalmasso C."/>
            <person name="Oger P."/>
            <person name="Selva G."/>
            <person name="Courtine D."/>
            <person name="L'Haridon S."/>
            <person name="Garlaschelli A."/>
            <person name="Roussel E."/>
            <person name="Miyazaki J."/>
            <person name="Reveillaud J."/>
            <person name="Jebbar M."/>
            <person name="Takai K."/>
            <person name="Maignien L."/>
            <person name="Alain K."/>
        </authorList>
    </citation>
    <scope>NUCLEOTIDE SEQUENCE [LARGE SCALE GENOMIC DNA]</scope>
    <source>
        <strain evidence="11">CDGS</strain>
    </source>
</reference>
<dbReference type="GeneID" id="28495894"/>
<evidence type="ECO:0000313" key="11">
    <source>
        <dbReference type="Proteomes" id="UP000076969"/>
    </source>
</evidence>
<evidence type="ECO:0000313" key="10">
    <source>
        <dbReference type="EMBL" id="ANF22916.1"/>
    </source>
</evidence>
<keyword evidence="6 8" id="KW-1133">Transmembrane helix</keyword>
<dbReference type="EMBL" id="CP015520">
    <property type="protein sequence ID" value="ANF22916.1"/>
    <property type="molecule type" value="Genomic_DNA"/>
</dbReference>
<dbReference type="KEGG" id="tpie:A7C91_06830"/>
<feature type="transmembrane region" description="Helical" evidence="8">
    <location>
        <begin position="204"/>
        <end position="221"/>
    </location>
</feature>
<dbReference type="GO" id="GO:0016763">
    <property type="term" value="F:pentosyltransferase activity"/>
    <property type="evidence" value="ECO:0007669"/>
    <property type="project" value="TreeGrafter"/>
</dbReference>
<evidence type="ECO:0000256" key="8">
    <source>
        <dbReference type="SAM" id="Phobius"/>
    </source>
</evidence>
<evidence type="ECO:0000256" key="2">
    <source>
        <dbReference type="ARBA" id="ARBA00022475"/>
    </source>
</evidence>